<dbReference type="SFLD" id="SFLDS00003">
    <property type="entry name" value="Haloacid_Dehalogenase"/>
    <property type="match status" value="1"/>
</dbReference>
<keyword evidence="9 20" id="KW-0067">ATP-binding</keyword>
<dbReference type="SUPFAM" id="SSF81665">
    <property type="entry name" value="Calcium ATPase, transmembrane domain M"/>
    <property type="match status" value="1"/>
</dbReference>
<feature type="binding site" evidence="20">
    <location>
        <position position="510"/>
    </location>
    <ligand>
        <name>ATP</name>
        <dbReference type="ChEBI" id="CHEBI:30616"/>
    </ligand>
</feature>
<dbReference type="Gene3D" id="2.70.150.10">
    <property type="entry name" value="Calcium-transporting ATPase, cytoplasmic transduction domain A"/>
    <property type="match status" value="1"/>
</dbReference>
<keyword evidence="6 21" id="KW-0479">Metal-binding</keyword>
<dbReference type="Proteomes" id="UP000540762">
    <property type="component" value="Unassembled WGS sequence"/>
</dbReference>
<keyword evidence="10 21" id="KW-0460">Magnesium</keyword>
<dbReference type="Pfam" id="PF13246">
    <property type="entry name" value="Cation_ATPase"/>
    <property type="match status" value="1"/>
</dbReference>
<evidence type="ECO:0000256" key="11">
    <source>
        <dbReference type="ARBA" id="ARBA00022967"/>
    </source>
</evidence>
<dbReference type="PROSITE" id="PS00154">
    <property type="entry name" value="ATPASE_E1_E2"/>
    <property type="match status" value="1"/>
</dbReference>
<feature type="binding site" evidence="20">
    <location>
        <position position="825"/>
    </location>
    <ligand>
        <name>ATP</name>
        <dbReference type="ChEBI" id="CHEBI:30616"/>
    </ligand>
</feature>
<gene>
    <name evidence="26" type="primary">Atp8b3</name>
    <name evidence="26" type="ORF">BRAATR_R03818</name>
</gene>
<dbReference type="GO" id="GO:0007030">
    <property type="term" value="P:Golgi organization"/>
    <property type="evidence" value="ECO:0007669"/>
    <property type="project" value="TreeGrafter"/>
</dbReference>
<feature type="transmembrane region" description="Helical" evidence="22">
    <location>
        <begin position="1053"/>
        <end position="1072"/>
    </location>
</feature>
<feature type="domain" description="P-type ATPase C-terminal" evidence="25">
    <location>
        <begin position="877"/>
        <end position="1125"/>
    </location>
</feature>
<dbReference type="InterPro" id="IPR023214">
    <property type="entry name" value="HAD_sf"/>
</dbReference>
<feature type="binding site" evidence="20">
    <location>
        <position position="411"/>
    </location>
    <ligand>
        <name>ATP</name>
        <dbReference type="ChEBI" id="CHEBI:30616"/>
    </ligand>
</feature>
<keyword evidence="8" id="KW-0256">Endoplasmic reticulum</keyword>
<comment type="cofactor">
    <cofactor evidence="1 21">
        <name>Mg(2+)</name>
        <dbReference type="ChEBI" id="CHEBI:18420"/>
    </cofactor>
</comment>
<dbReference type="GO" id="GO:0002080">
    <property type="term" value="C:acrosomal membrane"/>
    <property type="evidence" value="ECO:0007669"/>
    <property type="project" value="UniProtKB-SubCell"/>
</dbReference>
<dbReference type="EMBL" id="VZSR01001846">
    <property type="protein sequence ID" value="NWZ39724.1"/>
    <property type="molecule type" value="Genomic_DNA"/>
</dbReference>
<evidence type="ECO:0000259" key="25">
    <source>
        <dbReference type="Pfam" id="PF16212"/>
    </source>
</evidence>
<evidence type="ECO:0000256" key="17">
    <source>
        <dbReference type="ARBA" id="ARBA00055228"/>
    </source>
</evidence>
<evidence type="ECO:0000256" key="19">
    <source>
        <dbReference type="PIRSR" id="PIRSR606539-1"/>
    </source>
</evidence>
<evidence type="ECO:0000256" key="18">
    <source>
        <dbReference type="ARBA" id="ARBA00060440"/>
    </source>
</evidence>
<dbReference type="FunFam" id="3.40.1110.10:FF:000096">
    <property type="entry name" value="Phospholipid-transporting ATPase"/>
    <property type="match status" value="1"/>
</dbReference>
<dbReference type="FunFam" id="3.40.50.1000:FF:000001">
    <property type="entry name" value="Phospholipid-transporting ATPase IC"/>
    <property type="match status" value="1"/>
</dbReference>
<feature type="transmembrane region" description="Helical" evidence="22">
    <location>
        <begin position="990"/>
        <end position="1013"/>
    </location>
</feature>
<feature type="transmembrane region" description="Helical" evidence="22">
    <location>
        <begin position="908"/>
        <end position="928"/>
    </location>
</feature>
<dbReference type="EC" id="7.6.2.1" evidence="22"/>
<dbReference type="GO" id="GO:0016887">
    <property type="term" value="F:ATP hydrolysis activity"/>
    <property type="evidence" value="ECO:0007669"/>
    <property type="project" value="InterPro"/>
</dbReference>
<evidence type="ECO:0000256" key="4">
    <source>
        <dbReference type="ARBA" id="ARBA00022448"/>
    </source>
</evidence>
<dbReference type="PRINTS" id="PR00119">
    <property type="entry name" value="CATATPASE"/>
</dbReference>
<evidence type="ECO:0000256" key="16">
    <source>
        <dbReference type="ARBA" id="ARBA00034036"/>
    </source>
</evidence>
<dbReference type="InterPro" id="IPR001757">
    <property type="entry name" value="P_typ_ATPase"/>
</dbReference>
<protein>
    <recommendedName>
        <fullName evidence="22">Phospholipid-transporting ATPase</fullName>
        <ecNumber evidence="22">7.6.2.1</ecNumber>
    </recommendedName>
</protein>
<feature type="binding site" evidence="21">
    <location>
        <position position="851"/>
    </location>
    <ligand>
        <name>Mg(2+)</name>
        <dbReference type="ChEBI" id="CHEBI:18420"/>
    </ligand>
</feature>
<dbReference type="InterPro" id="IPR008250">
    <property type="entry name" value="ATPase_P-typ_transduc_dom_A_sf"/>
</dbReference>
<dbReference type="InterPro" id="IPR023298">
    <property type="entry name" value="ATPase_P-typ_TM_dom_sf"/>
</dbReference>
<evidence type="ECO:0000256" key="14">
    <source>
        <dbReference type="ARBA" id="ARBA00023136"/>
    </source>
</evidence>
<evidence type="ECO:0000256" key="5">
    <source>
        <dbReference type="ARBA" id="ARBA00022692"/>
    </source>
</evidence>
<organism evidence="26 27">
    <name type="scientific">Brachypodius melanocephalos</name>
    <name type="common">black-headed bulbul</name>
    <dbReference type="NCBI Taxonomy" id="3235156"/>
    <lineage>
        <taxon>Eukaryota</taxon>
        <taxon>Metazoa</taxon>
        <taxon>Chordata</taxon>
        <taxon>Craniata</taxon>
        <taxon>Vertebrata</taxon>
        <taxon>Euteleostomi</taxon>
        <taxon>Archelosauria</taxon>
        <taxon>Archosauria</taxon>
        <taxon>Dinosauria</taxon>
        <taxon>Saurischia</taxon>
        <taxon>Theropoda</taxon>
        <taxon>Coelurosauria</taxon>
        <taxon>Aves</taxon>
        <taxon>Neognathae</taxon>
        <taxon>Neoaves</taxon>
        <taxon>Telluraves</taxon>
        <taxon>Australaves</taxon>
        <taxon>Passeriformes</taxon>
        <taxon>Sylvioidea</taxon>
        <taxon>Pycnonotidae</taxon>
        <taxon>Brachypodius</taxon>
    </lineage>
</organism>
<evidence type="ECO:0000313" key="27">
    <source>
        <dbReference type="Proteomes" id="UP000540762"/>
    </source>
</evidence>
<evidence type="ECO:0000256" key="13">
    <source>
        <dbReference type="ARBA" id="ARBA00023055"/>
    </source>
</evidence>
<dbReference type="SFLD" id="SFLDG00002">
    <property type="entry name" value="C1.7:_P-type_atpase_like"/>
    <property type="match status" value="1"/>
</dbReference>
<feature type="binding site" evidence="20">
    <location>
        <position position="688"/>
    </location>
    <ligand>
        <name>ATP</name>
        <dbReference type="ChEBI" id="CHEBI:30616"/>
    </ligand>
</feature>
<dbReference type="SUPFAM" id="SSF81653">
    <property type="entry name" value="Calcium ATPase, transduction domain A"/>
    <property type="match status" value="1"/>
</dbReference>
<proteinExistence type="inferred from homology"/>
<keyword evidence="23" id="KW-0175">Coiled coil</keyword>
<keyword evidence="12 22" id="KW-1133">Transmembrane helix</keyword>
<keyword evidence="7 20" id="KW-0547">Nucleotide-binding</keyword>
<evidence type="ECO:0000256" key="1">
    <source>
        <dbReference type="ARBA" id="ARBA00001946"/>
    </source>
</evidence>
<evidence type="ECO:0000256" key="15">
    <source>
        <dbReference type="ARBA" id="ARBA00023329"/>
    </source>
</evidence>
<feature type="non-terminal residue" evidence="26">
    <location>
        <position position="1"/>
    </location>
</feature>
<feature type="active site" description="4-aspartylphosphate intermediate" evidence="19">
    <location>
        <position position="410"/>
    </location>
</feature>
<keyword evidence="27" id="KW-1185">Reference proteome</keyword>
<name>A0A7K7M8V6_9PASS</name>
<evidence type="ECO:0000256" key="20">
    <source>
        <dbReference type="PIRSR" id="PIRSR606539-2"/>
    </source>
</evidence>
<evidence type="ECO:0000256" key="9">
    <source>
        <dbReference type="ARBA" id="ARBA00022840"/>
    </source>
</evidence>
<evidence type="ECO:0000256" key="10">
    <source>
        <dbReference type="ARBA" id="ARBA00022842"/>
    </source>
</evidence>
<dbReference type="SFLD" id="SFLDF00027">
    <property type="entry name" value="p-type_atpase"/>
    <property type="match status" value="1"/>
</dbReference>
<comment type="similarity">
    <text evidence="3 22">Belongs to the cation transport ATPase (P-type) (TC 3.A.3) family. Type IV subfamily.</text>
</comment>
<feature type="transmembrane region" description="Helical" evidence="22">
    <location>
        <begin position="338"/>
        <end position="362"/>
    </location>
</feature>
<dbReference type="InterPro" id="IPR032630">
    <property type="entry name" value="P_typ_ATPase_c"/>
</dbReference>
<dbReference type="GO" id="GO:0005789">
    <property type="term" value="C:endoplasmic reticulum membrane"/>
    <property type="evidence" value="ECO:0007669"/>
    <property type="project" value="UniProtKB-SubCell"/>
</dbReference>
<dbReference type="Pfam" id="PF16212">
    <property type="entry name" value="PhoLip_ATPase_C"/>
    <property type="match status" value="1"/>
</dbReference>
<dbReference type="InterPro" id="IPR018303">
    <property type="entry name" value="ATPase_P-typ_P_site"/>
</dbReference>
<keyword evidence="11 22" id="KW-1278">Translocase</keyword>
<keyword evidence="4" id="KW-0813">Transport</keyword>
<sequence>WPGSMDTGGCPLAFPAFTWEVRANDRSYHRQVKKKFAFCLSKRKYSGNAIRTAKYNLLTFLPLNLYEQFHRMANVYFVFVILLQTFPEISTLPWYTLLFPLSCLLIIRGLRDLIDDIGRHRSDRNINSRPCEILAGRSFRWQKWRDICVGDIVRLRKDSIVPADLLLLCSSEPSSLCYVETADIDGETNLKFRQALLVTHQELGSEESMAAFDGRVTCEEPNSRLHTFTGTLRWRGRTHALDSDRILLRGCRVRNTALCYGLVLYAGEWFDSKIMRNCGKIKRKKTKLDHLMDRLVIVIFLVLLVTSLGLAVASGFWARTFQEKHGYLAALYKHTSPAQQAFLTFWGFTILLSVIIPMSMYITFEFIYLVNSCFINWDLEMYSGAKDIPAEARSTSLNDQLGQIEYIFSDKTGTLTQNIMSFKKCCINGTIYALSSAPASCLCLPQGSGLSWQRPGEQQMDVCDVTLLEAAQRDNDPVLREFLRLLALCHTVMVEDRGDQLVYQAASPDEEALVLAARDLGYVFLGRTQDSITIRELGRTRTYEVLAMLDFNSDRKRMSVLVRDPQGTIRLYTKGADTVILERLRRRGHNETLTERALDRFAEETLRTLCVASREVSEAEFRAWSRRHREAEVLLQDRAQELDRLYEEMEQNLQLLGATAIEDKLQEGVPETIQLLKLGNIKVWVLTGDKQETAMNIGYACRLLTDDMEILEEKELVSNPPSSHSEILQAYWDSNNNLSGSGDTTCSRHLSQQRPEAPCHKRAIIISGDFLDKILHTGEVLKEKKGWLWRWLCRDRAETSQDLGALVEKAFVDLATSCQAVICCRVTPKQKALMVQLVKKHKKAVTLAIGDGANDVNMIKTADIGVGISGLEGLQAVQCSDYALAQFCFLQRLLLVHGRWNYLRVCKFLRYFFYKTFAGLLAQVWFAFHSGFTAQPLYEGWFIALYNIFYTAYPVLSVGLLEQDVSAKKSLEFPELYVVGQQDELFNYRVFGVTLLHGVGTSLISFYIAFWAFEDHVGTKAVGDYESFSVTVALSALLSVLVEIVLDTQYWTVLSFLMVTASLLLFCLFSFLTQSADAFRIAPAIFRFPDASWNALTDPYVLLVVLLSLVVSTLPSLTVRAFRAILGRATTQQKIHLKAKRDAEPPVELRSHVPRGSFQRRSSYAFSHQEGYAGLITRGDSLRDR</sequence>
<feature type="transmembrane region" description="Helical" evidence="22">
    <location>
        <begin position="940"/>
        <end position="961"/>
    </location>
</feature>
<feature type="binding site" evidence="20">
    <location>
        <position position="574"/>
    </location>
    <ligand>
        <name>ATP</name>
        <dbReference type="ChEBI" id="CHEBI:30616"/>
    </ligand>
</feature>
<reference evidence="26 27" key="1">
    <citation type="submission" date="2019-09" db="EMBL/GenBank/DDBJ databases">
        <title>Bird 10,000 Genomes (B10K) Project - Family phase.</title>
        <authorList>
            <person name="Zhang G."/>
        </authorList>
    </citation>
    <scope>NUCLEOTIDE SEQUENCE [LARGE SCALE GENOMIC DNA]</scope>
    <source>
        <strain evidence="26">OUT-0037</strain>
        <tissue evidence="26">Liver</tissue>
    </source>
</reference>
<evidence type="ECO:0000256" key="7">
    <source>
        <dbReference type="ARBA" id="ARBA00022741"/>
    </source>
</evidence>
<feature type="transmembrane region" description="Helical" evidence="22">
    <location>
        <begin position="1100"/>
        <end position="1119"/>
    </location>
</feature>
<feature type="non-terminal residue" evidence="26">
    <location>
        <position position="1185"/>
    </location>
</feature>
<dbReference type="InterPro" id="IPR023299">
    <property type="entry name" value="ATPase_P-typ_cyto_dom_N"/>
</dbReference>
<feature type="binding site" evidence="21">
    <location>
        <position position="855"/>
    </location>
    <ligand>
        <name>Mg(2+)</name>
        <dbReference type="ChEBI" id="CHEBI:18420"/>
    </ligand>
</feature>
<feature type="binding site" evidence="20">
    <location>
        <position position="551"/>
    </location>
    <ligand>
        <name>ATP</name>
        <dbReference type="ChEBI" id="CHEBI:30616"/>
    </ligand>
</feature>
<dbReference type="InterPro" id="IPR044492">
    <property type="entry name" value="P_typ_ATPase_HD_dom"/>
</dbReference>
<feature type="transmembrane region" description="Helical" evidence="22">
    <location>
        <begin position="69"/>
        <end position="86"/>
    </location>
</feature>
<dbReference type="NCBIfam" id="TIGR01652">
    <property type="entry name" value="ATPase-Plipid"/>
    <property type="match status" value="1"/>
</dbReference>
<dbReference type="CDD" id="cd02073">
    <property type="entry name" value="P-type_ATPase_APLT_Dnf-like"/>
    <property type="match status" value="1"/>
</dbReference>
<evidence type="ECO:0000256" key="6">
    <source>
        <dbReference type="ARBA" id="ARBA00022723"/>
    </source>
</evidence>
<keyword evidence="5 22" id="KW-0812">Transmembrane</keyword>
<feature type="binding site" evidence="20">
    <location>
        <position position="855"/>
    </location>
    <ligand>
        <name>ATP</name>
        <dbReference type="ChEBI" id="CHEBI:30616"/>
    </ligand>
</feature>
<dbReference type="GO" id="GO:0140326">
    <property type="term" value="F:ATPase-coupled intramembrane lipid transporter activity"/>
    <property type="evidence" value="ECO:0007669"/>
    <property type="project" value="UniProtKB-EC"/>
</dbReference>
<dbReference type="InterPro" id="IPR006539">
    <property type="entry name" value="P-type_ATPase_IV"/>
</dbReference>
<comment type="catalytic activity">
    <reaction evidence="16 22">
        <text>ATP + H2O + phospholipidSide 1 = ADP + phosphate + phospholipidSide 2.</text>
        <dbReference type="EC" id="7.6.2.1"/>
    </reaction>
</comment>
<evidence type="ECO:0000256" key="8">
    <source>
        <dbReference type="ARBA" id="ARBA00022824"/>
    </source>
</evidence>
<evidence type="ECO:0000256" key="23">
    <source>
        <dbReference type="SAM" id="Coils"/>
    </source>
</evidence>
<evidence type="ECO:0000256" key="21">
    <source>
        <dbReference type="PIRSR" id="PIRSR606539-3"/>
    </source>
</evidence>
<feature type="binding site" evidence="20">
    <location>
        <position position="854"/>
    </location>
    <ligand>
        <name>ATP</name>
        <dbReference type="ChEBI" id="CHEBI:30616"/>
    </ligand>
</feature>
<dbReference type="Gene3D" id="3.40.50.1000">
    <property type="entry name" value="HAD superfamily/HAD-like"/>
    <property type="match status" value="1"/>
</dbReference>
<feature type="transmembrane region" description="Helical" evidence="22">
    <location>
        <begin position="1025"/>
        <end position="1046"/>
    </location>
</feature>
<evidence type="ECO:0000256" key="22">
    <source>
        <dbReference type="RuleBase" id="RU362033"/>
    </source>
</evidence>
<feature type="binding site" evidence="20">
    <location>
        <position position="412"/>
    </location>
    <ligand>
        <name>ATP</name>
        <dbReference type="ChEBI" id="CHEBI:30616"/>
    </ligand>
</feature>
<dbReference type="SUPFAM" id="SSF81660">
    <property type="entry name" value="Metal cation-transporting ATPase, ATP-binding domain N"/>
    <property type="match status" value="1"/>
</dbReference>
<dbReference type="SUPFAM" id="SSF56784">
    <property type="entry name" value="HAD-like"/>
    <property type="match status" value="1"/>
</dbReference>
<dbReference type="Pfam" id="PF16209">
    <property type="entry name" value="PhoLip_ATPase_N"/>
    <property type="match status" value="1"/>
</dbReference>
<feature type="binding site" evidence="21">
    <location>
        <position position="410"/>
    </location>
    <ligand>
        <name>Mg(2+)</name>
        <dbReference type="ChEBI" id="CHEBI:18420"/>
    </ligand>
</feature>
<dbReference type="GO" id="GO:0005802">
    <property type="term" value="C:trans-Golgi network"/>
    <property type="evidence" value="ECO:0007669"/>
    <property type="project" value="TreeGrafter"/>
</dbReference>
<feature type="binding site" evidence="20">
    <location>
        <position position="689"/>
    </location>
    <ligand>
        <name>ATP</name>
        <dbReference type="ChEBI" id="CHEBI:30616"/>
    </ligand>
</feature>
<comment type="caution">
    <text evidence="26">The sequence shown here is derived from an EMBL/GenBank/DDBJ whole genome shotgun (WGS) entry which is preliminary data.</text>
</comment>
<dbReference type="InterPro" id="IPR036412">
    <property type="entry name" value="HAD-like_sf"/>
</dbReference>
<evidence type="ECO:0000313" key="26">
    <source>
        <dbReference type="EMBL" id="NWZ39724.1"/>
    </source>
</evidence>
<feature type="domain" description="P-type ATPase N-terminal" evidence="24">
    <location>
        <begin position="22"/>
        <end position="97"/>
    </location>
</feature>
<dbReference type="GO" id="GO:0000287">
    <property type="term" value="F:magnesium ion binding"/>
    <property type="evidence" value="ECO:0007669"/>
    <property type="project" value="UniProtKB-UniRule"/>
</dbReference>
<dbReference type="PANTHER" id="PTHR24092:SF78">
    <property type="entry name" value="PHOSPHOLIPID-TRANSPORTING ATPASE IK"/>
    <property type="match status" value="1"/>
</dbReference>
<keyword evidence="14 22" id="KW-0472">Membrane</keyword>
<feature type="coiled-coil region" evidence="23">
    <location>
        <begin position="632"/>
        <end position="659"/>
    </location>
</feature>
<feature type="binding site" evidence="20">
    <location>
        <position position="607"/>
    </location>
    <ligand>
        <name>ATP</name>
        <dbReference type="ChEBI" id="CHEBI:30616"/>
    </ligand>
</feature>
<dbReference type="AlphaFoldDB" id="A0A7K7M8V6"/>
<feature type="binding site" evidence="21">
    <location>
        <position position="412"/>
    </location>
    <ligand>
        <name>Mg(2+)</name>
        <dbReference type="ChEBI" id="CHEBI:18420"/>
    </ligand>
</feature>
<accession>A0A7K7M8V6</accession>
<keyword evidence="15" id="KW-0968">Cytoplasmic vesicle</keyword>
<dbReference type="GO" id="GO:0005524">
    <property type="term" value="F:ATP binding"/>
    <property type="evidence" value="ECO:0007669"/>
    <property type="project" value="UniProtKB-UniRule"/>
</dbReference>
<comment type="function">
    <text evidence="17">P4-ATPase flippase which catalyzes the hydrolysis of ATP coupled to the transport of aminophospholipids from the outer to the inner leaflet of various membranes and ensures the maintenance of asymmetric distribution of phospholipids. Phospholipid translocation also seems to be implicated in vesicle formation and in uptake of lipid signaling molecules. May be responsible for the maintenance of asymmetric distribution of phosphatidylserine (PS) in spermatozoa membranes. Involved in acrosome reactions and binding of spermatozoa to zona pellucida.</text>
</comment>
<dbReference type="GO" id="GO:0045332">
    <property type="term" value="P:phospholipid translocation"/>
    <property type="evidence" value="ECO:0007669"/>
    <property type="project" value="TreeGrafter"/>
</dbReference>
<comment type="subcellular location">
    <subcellularLocation>
        <location evidence="18">Cytoplasmic vesicle</location>
        <location evidence="18">Secretory vesicle</location>
        <location evidence="18">Acrosome membrane</location>
        <topology evidence="18">Multi-pass membrane protein</topology>
    </subcellularLocation>
    <subcellularLocation>
        <location evidence="2">Endoplasmic reticulum membrane</location>
        <topology evidence="2">Multi-pass membrane protein</topology>
    </subcellularLocation>
    <subcellularLocation>
        <location evidence="22">Membrane</location>
        <topology evidence="22">Multi-pass membrane protein</topology>
    </subcellularLocation>
</comment>
<evidence type="ECO:0000259" key="24">
    <source>
        <dbReference type="Pfam" id="PF16209"/>
    </source>
</evidence>
<feature type="transmembrane region" description="Helical" evidence="22">
    <location>
        <begin position="295"/>
        <end position="318"/>
    </location>
</feature>
<evidence type="ECO:0000256" key="12">
    <source>
        <dbReference type="ARBA" id="ARBA00022989"/>
    </source>
</evidence>
<feature type="binding site" evidence="20">
    <location>
        <position position="410"/>
    </location>
    <ligand>
        <name>ATP</name>
        <dbReference type="ChEBI" id="CHEBI:30616"/>
    </ligand>
</feature>
<evidence type="ECO:0000256" key="3">
    <source>
        <dbReference type="ARBA" id="ARBA00008109"/>
    </source>
</evidence>
<dbReference type="Gene3D" id="3.40.1110.10">
    <property type="entry name" value="Calcium-transporting ATPase, cytoplasmic domain N"/>
    <property type="match status" value="1"/>
</dbReference>
<dbReference type="PANTHER" id="PTHR24092">
    <property type="entry name" value="PROBABLE PHOSPHOLIPID-TRANSPORTING ATPASE"/>
    <property type="match status" value="1"/>
</dbReference>
<dbReference type="InterPro" id="IPR032631">
    <property type="entry name" value="P-type_ATPase_N"/>
</dbReference>
<feature type="binding site" evidence="20">
    <location>
        <position position="831"/>
    </location>
    <ligand>
        <name>ATP</name>
        <dbReference type="ChEBI" id="CHEBI:30616"/>
    </ligand>
</feature>
<dbReference type="NCBIfam" id="TIGR01494">
    <property type="entry name" value="ATPase_P-type"/>
    <property type="match status" value="1"/>
</dbReference>
<keyword evidence="13" id="KW-0445">Lipid transport</keyword>
<feature type="binding site" evidence="20">
    <location>
        <position position="687"/>
    </location>
    <ligand>
        <name>ATP</name>
        <dbReference type="ChEBI" id="CHEBI:30616"/>
    </ligand>
</feature>
<evidence type="ECO:0000256" key="2">
    <source>
        <dbReference type="ARBA" id="ARBA00004477"/>
    </source>
</evidence>
<dbReference type="GO" id="GO:0005886">
    <property type="term" value="C:plasma membrane"/>
    <property type="evidence" value="ECO:0007669"/>
    <property type="project" value="TreeGrafter"/>
</dbReference>